<protein>
    <submittedName>
        <fullName evidence="4">Carbamoyltransferase</fullName>
    </submittedName>
</protein>
<dbReference type="Pfam" id="PF16861">
    <property type="entry name" value="Carbam_trans_C"/>
    <property type="match status" value="1"/>
</dbReference>
<keyword evidence="5" id="KW-1185">Reference proteome</keyword>
<dbReference type="PANTHER" id="PTHR34847:SF1">
    <property type="entry name" value="NODULATION PROTEIN U"/>
    <property type="match status" value="1"/>
</dbReference>
<evidence type="ECO:0000259" key="2">
    <source>
        <dbReference type="Pfam" id="PF02543"/>
    </source>
</evidence>
<accession>A0ABY4I6H8</accession>
<proteinExistence type="inferred from homology"/>
<organism evidence="4 5">
    <name type="scientific">Chitinophaga filiformis</name>
    <name type="common">Myxococcus filiformis</name>
    <name type="synonym">Flexibacter filiformis</name>
    <dbReference type="NCBI Taxonomy" id="104663"/>
    <lineage>
        <taxon>Bacteria</taxon>
        <taxon>Pseudomonadati</taxon>
        <taxon>Bacteroidota</taxon>
        <taxon>Chitinophagia</taxon>
        <taxon>Chitinophagales</taxon>
        <taxon>Chitinophagaceae</taxon>
        <taxon>Chitinophaga</taxon>
    </lineage>
</organism>
<dbReference type="InterPro" id="IPR043129">
    <property type="entry name" value="ATPase_NBD"/>
</dbReference>
<reference evidence="4 5" key="1">
    <citation type="submission" date="2022-04" db="EMBL/GenBank/DDBJ databases">
        <title>The arsenic-methylating capacity of Chitinophaga filiformis YT5 during chitin decomposition.</title>
        <authorList>
            <person name="Chen G."/>
            <person name="Liang Y."/>
        </authorList>
    </citation>
    <scope>NUCLEOTIDE SEQUENCE [LARGE SCALE GENOMIC DNA]</scope>
    <source>
        <strain evidence="4 5">YT5</strain>
    </source>
</reference>
<dbReference type="Pfam" id="PF02543">
    <property type="entry name" value="Carbam_trans_N"/>
    <property type="match status" value="1"/>
</dbReference>
<dbReference type="Gene3D" id="3.90.870.20">
    <property type="entry name" value="Carbamoyltransferase, C-terminal domain"/>
    <property type="match status" value="1"/>
</dbReference>
<evidence type="ECO:0000313" key="4">
    <source>
        <dbReference type="EMBL" id="UPK71688.1"/>
    </source>
</evidence>
<gene>
    <name evidence="4" type="ORF">MYF79_10385</name>
</gene>
<dbReference type="InterPro" id="IPR038152">
    <property type="entry name" value="Carbam_trans_C_sf"/>
</dbReference>
<sequence length="584" mass="64599">MSLNIVGISAFYHDSACCILQDGVLKAAVQEERFSRKKNDPDLPKAAFNYCLKEAGITISDIDCIAYYEDPVKKLSRQLWSGSRLITADSIRNTDHAAVERQIREQFGYDGPVRFYEHHLSHAASSYYYSGYDHAAILTVDGVGEWATTTYGIGKGAKLELFEEVSFPDSLGLLYSTITSYLGFSVNSGEYKVMGLAPYGKPLYVDKIRQLIRNGEAGQYELNMEYFDFLKGEKMYSEALPALFGLAPRKKETAILPVHEDIAVSLQVVLEEILIEKARYLYEKTGAENLCMAGGVALNCVANGKILKNSPFKQLFVQPAAGDAGCALGAAALAHTDLSGEGMTSQLEHVYLGPSYGAAEIRKLLSATSLRYTQHPDENELVKQVAQRLAEGKVIGWFHGRMEFGPRSLGARSILADPRGADMRDRINAMVKKREAFRPFAPAVLESATPAHFDIDHPSPFMLETCQVISSFDLPAITHVDGSARVQTVSEKTNPRFAALLKAFADLTGCPILLNTSFNVRDEPIVCNPEEALICFVTTDIDCLILEDFIIDNENNDTSVLEMINQNLLERPSFELNPNVYTFI</sequence>
<dbReference type="SUPFAM" id="SSF53067">
    <property type="entry name" value="Actin-like ATPase domain"/>
    <property type="match status" value="1"/>
</dbReference>
<evidence type="ECO:0000259" key="3">
    <source>
        <dbReference type="Pfam" id="PF16861"/>
    </source>
</evidence>
<dbReference type="CDD" id="cd24098">
    <property type="entry name" value="ASKHA_NBD_TobZ_N"/>
    <property type="match status" value="1"/>
</dbReference>
<feature type="domain" description="Carbamoyltransferase" evidence="2">
    <location>
        <begin position="5"/>
        <end position="331"/>
    </location>
</feature>
<dbReference type="Gene3D" id="3.30.420.40">
    <property type="match status" value="2"/>
</dbReference>
<dbReference type="InterPro" id="IPR051338">
    <property type="entry name" value="NodU/CmcH_Carbamoyltrnsfr"/>
</dbReference>
<dbReference type="InterPro" id="IPR003696">
    <property type="entry name" value="Carbtransf_dom"/>
</dbReference>
<dbReference type="EMBL" id="CP095855">
    <property type="protein sequence ID" value="UPK71688.1"/>
    <property type="molecule type" value="Genomic_DNA"/>
</dbReference>
<name>A0ABY4I6H8_CHIFI</name>
<dbReference type="PANTHER" id="PTHR34847">
    <property type="entry name" value="NODULATION PROTEIN U"/>
    <property type="match status" value="1"/>
</dbReference>
<comment type="similarity">
    <text evidence="1">Belongs to the NodU/CmcH family.</text>
</comment>
<evidence type="ECO:0000256" key="1">
    <source>
        <dbReference type="ARBA" id="ARBA00006129"/>
    </source>
</evidence>
<dbReference type="RefSeq" id="WP_247813805.1">
    <property type="nucleotide sequence ID" value="NZ_CP095855.1"/>
</dbReference>
<dbReference type="InterPro" id="IPR031730">
    <property type="entry name" value="Carbam_trans_C"/>
</dbReference>
<feature type="domain" description="Carbamoyltransferase C-terminal" evidence="3">
    <location>
        <begin position="386"/>
        <end position="551"/>
    </location>
</feature>
<evidence type="ECO:0000313" key="5">
    <source>
        <dbReference type="Proteomes" id="UP000830198"/>
    </source>
</evidence>
<dbReference type="Proteomes" id="UP000830198">
    <property type="component" value="Chromosome"/>
</dbReference>